<dbReference type="Pfam" id="PF00512">
    <property type="entry name" value="HisKA"/>
    <property type="match status" value="1"/>
</dbReference>
<dbReference type="InParanoid" id="A0A2S8SXF2"/>
<keyword evidence="6" id="KW-0418">Kinase</keyword>
<protein>
    <recommendedName>
        <fullName evidence="2">histidine kinase</fullName>
        <ecNumber evidence="2">2.7.13.3</ecNumber>
    </recommendedName>
</protein>
<evidence type="ECO:0000256" key="7">
    <source>
        <dbReference type="ARBA" id="ARBA00022840"/>
    </source>
</evidence>
<dbReference type="Gene3D" id="3.40.50.2300">
    <property type="match status" value="1"/>
</dbReference>
<feature type="domain" description="Response regulatory" evidence="11">
    <location>
        <begin position="558"/>
        <end position="674"/>
    </location>
</feature>
<keyword evidence="4" id="KW-0808">Transferase</keyword>
<dbReference type="Gene3D" id="1.10.287.130">
    <property type="match status" value="1"/>
</dbReference>
<feature type="domain" description="Histidine kinase" evidence="10">
    <location>
        <begin position="317"/>
        <end position="533"/>
    </location>
</feature>
<evidence type="ECO:0000259" key="12">
    <source>
        <dbReference type="PROSITE" id="PS50112"/>
    </source>
</evidence>
<dbReference type="PANTHER" id="PTHR43065">
    <property type="entry name" value="SENSOR HISTIDINE KINASE"/>
    <property type="match status" value="1"/>
</dbReference>
<evidence type="ECO:0000259" key="11">
    <source>
        <dbReference type="PROSITE" id="PS50110"/>
    </source>
</evidence>
<dbReference type="SUPFAM" id="SSF52172">
    <property type="entry name" value="CheY-like"/>
    <property type="match status" value="1"/>
</dbReference>
<dbReference type="SMART" id="SM00387">
    <property type="entry name" value="HATPase_c"/>
    <property type="match status" value="1"/>
</dbReference>
<dbReference type="InterPro" id="IPR000014">
    <property type="entry name" value="PAS"/>
</dbReference>
<dbReference type="InterPro" id="IPR035965">
    <property type="entry name" value="PAS-like_dom_sf"/>
</dbReference>
<sequence>MNFPPVPSDGAVDGAVDATANGALSLAPDSATDLRLWSRITLSIIAAPTLSLLQDAALRGALELSGASAGIITLLRDESESGEVSSALSIPPGISAGDAWKTWDLESDGVLLGQLRLLWTGASRPDLVDALCAQIAAVTAKTRMFEQLQHIKREWQAMLDGMIDGVYVCDERGTILRANRALAAMLGLAIPAVLGHKRDELWETLTDYTVLRPWQSLDIGPSHLSPRITEFRCGRPDRVFVEMAFELRAAGSSIEVDLPRETSVSTKNEDKTKAKAEAKSEGGRRLCVLHDVTESRRLQEQLLQSEKLAALGELTSGVAHELNNPLATVVGYAELLDLDKNLPDGVRRKVNTIHQEATRASHIVQNLLAYARRSSPEKAFVSVNDVLGAAVEMRRYQLHADNVRISTDYADNVPLIWGDDLQLQQVFLNIINNAVQAVQSWRGSGEIRLSTQTSTISGASAARVIIEDNGPGIAPEHLRRVFDPFFTTKPAGEGTGLGMSIALRVVSNHEGLIWAESRLGHGARFIIELPGAVGIEEISAQTERAPLLPAAEIGSGRRVLVVDDEEPVVTLISEILSLDGHQATPAFNGAEAIALLSAGDYDLILSDVRMPAVGGPTFFEILQTTRPDLLPKVIFVTGDTMSQSTQDFLQRAGRPVLPKPFDPERLRTMVADNLRATS</sequence>
<dbReference type="CDD" id="cd00130">
    <property type="entry name" value="PAS"/>
    <property type="match status" value="1"/>
</dbReference>
<feature type="domain" description="PAS" evidence="12">
    <location>
        <begin position="151"/>
        <end position="195"/>
    </location>
</feature>
<dbReference type="FunCoup" id="A0A2S8SXF2">
    <property type="interactions" value="205"/>
</dbReference>
<evidence type="ECO:0000256" key="6">
    <source>
        <dbReference type="ARBA" id="ARBA00022777"/>
    </source>
</evidence>
<name>A0A2S8SXF2_9BACT</name>
<feature type="modified residue" description="4-aspartylphosphate" evidence="9">
    <location>
        <position position="607"/>
    </location>
</feature>
<evidence type="ECO:0000256" key="9">
    <source>
        <dbReference type="PROSITE-ProRule" id="PRU00169"/>
    </source>
</evidence>
<dbReference type="OrthoDB" id="9808408at2"/>
<dbReference type="EMBL" id="NIGF01000001">
    <property type="protein sequence ID" value="PQV65466.1"/>
    <property type="molecule type" value="Genomic_DNA"/>
</dbReference>
<dbReference type="GO" id="GO:0005524">
    <property type="term" value="F:ATP binding"/>
    <property type="evidence" value="ECO:0007669"/>
    <property type="project" value="UniProtKB-KW"/>
</dbReference>
<keyword evidence="8" id="KW-0902">Two-component regulatory system</keyword>
<dbReference type="EC" id="2.7.13.3" evidence="2"/>
<accession>A0A2S8SXF2</accession>
<proteinExistence type="predicted"/>
<dbReference type="InterPro" id="IPR004358">
    <property type="entry name" value="Sig_transdc_His_kin-like_C"/>
</dbReference>
<dbReference type="Gene3D" id="3.30.450.20">
    <property type="entry name" value="PAS domain"/>
    <property type="match status" value="1"/>
</dbReference>
<keyword evidence="14" id="KW-1185">Reference proteome</keyword>
<dbReference type="Pfam" id="PF13188">
    <property type="entry name" value="PAS_8"/>
    <property type="match status" value="1"/>
</dbReference>
<evidence type="ECO:0000259" key="10">
    <source>
        <dbReference type="PROSITE" id="PS50109"/>
    </source>
</evidence>
<keyword evidence="5" id="KW-0547">Nucleotide-binding</keyword>
<dbReference type="PROSITE" id="PS50109">
    <property type="entry name" value="HIS_KIN"/>
    <property type="match status" value="1"/>
</dbReference>
<dbReference type="Gene3D" id="3.30.565.10">
    <property type="entry name" value="Histidine kinase-like ATPase, C-terminal domain"/>
    <property type="match status" value="1"/>
</dbReference>
<dbReference type="InterPro" id="IPR036097">
    <property type="entry name" value="HisK_dim/P_sf"/>
</dbReference>
<dbReference type="Pfam" id="PF02518">
    <property type="entry name" value="HATPase_c"/>
    <property type="match status" value="1"/>
</dbReference>
<keyword evidence="7" id="KW-0067">ATP-binding</keyword>
<dbReference type="PANTHER" id="PTHR43065:SF10">
    <property type="entry name" value="PEROXIDE STRESS-ACTIVATED HISTIDINE KINASE MAK3"/>
    <property type="match status" value="1"/>
</dbReference>
<dbReference type="InterPro" id="IPR003594">
    <property type="entry name" value="HATPase_dom"/>
</dbReference>
<evidence type="ECO:0000256" key="1">
    <source>
        <dbReference type="ARBA" id="ARBA00000085"/>
    </source>
</evidence>
<reference evidence="13 14" key="1">
    <citation type="journal article" date="2018" name="Syst. Appl. Microbiol.">
        <title>Abditibacterium utsteinense sp. nov., the first cultivated member of candidate phylum FBP, isolated from ice-free Antarctic soil samples.</title>
        <authorList>
            <person name="Tahon G."/>
            <person name="Tytgat B."/>
            <person name="Lebbe L."/>
            <person name="Carlier A."/>
            <person name="Willems A."/>
        </authorList>
    </citation>
    <scope>NUCLEOTIDE SEQUENCE [LARGE SCALE GENOMIC DNA]</scope>
    <source>
        <strain evidence="13 14">LMG 29911</strain>
    </source>
</reference>
<evidence type="ECO:0000313" key="13">
    <source>
        <dbReference type="EMBL" id="PQV65466.1"/>
    </source>
</evidence>
<dbReference type="SMART" id="SM00091">
    <property type="entry name" value="PAS"/>
    <property type="match status" value="1"/>
</dbReference>
<keyword evidence="3 9" id="KW-0597">Phosphoprotein</keyword>
<dbReference type="Pfam" id="PF00072">
    <property type="entry name" value="Response_reg"/>
    <property type="match status" value="1"/>
</dbReference>
<dbReference type="SMART" id="SM00388">
    <property type="entry name" value="HisKA"/>
    <property type="match status" value="1"/>
</dbReference>
<dbReference type="PRINTS" id="PR00344">
    <property type="entry name" value="BCTRLSENSOR"/>
</dbReference>
<evidence type="ECO:0000256" key="8">
    <source>
        <dbReference type="ARBA" id="ARBA00023012"/>
    </source>
</evidence>
<organism evidence="13 14">
    <name type="scientific">Abditibacterium utsteinense</name>
    <dbReference type="NCBI Taxonomy" id="1960156"/>
    <lineage>
        <taxon>Bacteria</taxon>
        <taxon>Pseudomonadati</taxon>
        <taxon>Abditibacteriota</taxon>
        <taxon>Abditibacteriia</taxon>
        <taxon>Abditibacteriales</taxon>
        <taxon>Abditibacteriaceae</taxon>
        <taxon>Abditibacterium</taxon>
    </lineage>
</organism>
<dbReference type="SUPFAM" id="SSF47384">
    <property type="entry name" value="Homodimeric domain of signal transducing histidine kinase"/>
    <property type="match status" value="1"/>
</dbReference>
<dbReference type="PROSITE" id="PS50110">
    <property type="entry name" value="RESPONSE_REGULATORY"/>
    <property type="match status" value="1"/>
</dbReference>
<evidence type="ECO:0000313" key="14">
    <source>
        <dbReference type="Proteomes" id="UP000237684"/>
    </source>
</evidence>
<dbReference type="InterPro" id="IPR001789">
    <property type="entry name" value="Sig_transdc_resp-reg_receiver"/>
</dbReference>
<comment type="caution">
    <text evidence="13">The sequence shown here is derived from an EMBL/GenBank/DDBJ whole genome shotgun (WGS) entry which is preliminary data.</text>
</comment>
<evidence type="ECO:0000256" key="2">
    <source>
        <dbReference type="ARBA" id="ARBA00012438"/>
    </source>
</evidence>
<dbReference type="CDD" id="cd00156">
    <property type="entry name" value="REC"/>
    <property type="match status" value="1"/>
</dbReference>
<evidence type="ECO:0000256" key="4">
    <source>
        <dbReference type="ARBA" id="ARBA00022679"/>
    </source>
</evidence>
<evidence type="ECO:0000256" key="5">
    <source>
        <dbReference type="ARBA" id="ARBA00022741"/>
    </source>
</evidence>
<dbReference type="Proteomes" id="UP000237684">
    <property type="component" value="Unassembled WGS sequence"/>
</dbReference>
<dbReference type="GO" id="GO:0000155">
    <property type="term" value="F:phosphorelay sensor kinase activity"/>
    <property type="evidence" value="ECO:0007669"/>
    <property type="project" value="InterPro"/>
</dbReference>
<dbReference type="SMART" id="SM00448">
    <property type="entry name" value="REC"/>
    <property type="match status" value="1"/>
</dbReference>
<dbReference type="SUPFAM" id="SSF55785">
    <property type="entry name" value="PYP-like sensor domain (PAS domain)"/>
    <property type="match status" value="1"/>
</dbReference>
<gene>
    <name evidence="13" type="ORF">B1R32_101208</name>
</gene>
<dbReference type="InterPro" id="IPR005467">
    <property type="entry name" value="His_kinase_dom"/>
</dbReference>
<dbReference type="CDD" id="cd00082">
    <property type="entry name" value="HisKA"/>
    <property type="match status" value="1"/>
</dbReference>
<dbReference type="InterPro" id="IPR003661">
    <property type="entry name" value="HisK_dim/P_dom"/>
</dbReference>
<dbReference type="RefSeq" id="WP_105482201.1">
    <property type="nucleotide sequence ID" value="NZ_NIGF01000001.1"/>
</dbReference>
<comment type="catalytic activity">
    <reaction evidence="1">
        <text>ATP + protein L-histidine = ADP + protein N-phospho-L-histidine.</text>
        <dbReference type="EC" id="2.7.13.3"/>
    </reaction>
</comment>
<evidence type="ECO:0000256" key="3">
    <source>
        <dbReference type="ARBA" id="ARBA00022553"/>
    </source>
</evidence>
<dbReference type="SUPFAM" id="SSF55874">
    <property type="entry name" value="ATPase domain of HSP90 chaperone/DNA topoisomerase II/histidine kinase"/>
    <property type="match status" value="1"/>
</dbReference>
<dbReference type="AlphaFoldDB" id="A0A2S8SXF2"/>
<dbReference type="InterPro" id="IPR011006">
    <property type="entry name" value="CheY-like_superfamily"/>
</dbReference>
<dbReference type="InterPro" id="IPR036890">
    <property type="entry name" value="HATPase_C_sf"/>
</dbReference>
<dbReference type="PROSITE" id="PS50112">
    <property type="entry name" value="PAS"/>
    <property type="match status" value="1"/>
</dbReference>